<protein>
    <submittedName>
        <fullName evidence="1">Uncharacterized protein</fullName>
    </submittedName>
</protein>
<sequence>MNHCPRDAEESAAKDGPILYQDVTTTVTWRGGLSKPSINKEQLTTAGQDWKPSGFPIGVVVPYEAAACHWDNYTRLWARV</sequence>
<keyword evidence="2" id="KW-1185">Reference proteome</keyword>
<organism evidence="1 2">
    <name type="scientific">Apiospora arundinis</name>
    <dbReference type="NCBI Taxonomy" id="335852"/>
    <lineage>
        <taxon>Eukaryota</taxon>
        <taxon>Fungi</taxon>
        <taxon>Dikarya</taxon>
        <taxon>Ascomycota</taxon>
        <taxon>Pezizomycotina</taxon>
        <taxon>Sordariomycetes</taxon>
        <taxon>Xylariomycetidae</taxon>
        <taxon>Amphisphaeriales</taxon>
        <taxon>Apiosporaceae</taxon>
        <taxon>Apiospora</taxon>
    </lineage>
</organism>
<gene>
    <name evidence="1" type="ORF">PGQ11_011064</name>
</gene>
<reference evidence="1 2" key="1">
    <citation type="journal article" date="2024" name="IMA Fungus">
        <title>Apiospora arundinis, a panoply of carbohydrate-active enzymes and secondary metabolites.</title>
        <authorList>
            <person name="Sorensen T."/>
            <person name="Petersen C."/>
            <person name="Muurmann A.T."/>
            <person name="Christiansen J.V."/>
            <person name="Brundto M.L."/>
            <person name="Overgaard C.K."/>
            <person name="Boysen A.T."/>
            <person name="Wollenberg R.D."/>
            <person name="Larsen T.O."/>
            <person name="Sorensen J.L."/>
            <person name="Nielsen K.L."/>
            <person name="Sondergaard T.E."/>
        </authorList>
    </citation>
    <scope>NUCLEOTIDE SEQUENCE [LARGE SCALE GENOMIC DNA]</scope>
    <source>
        <strain evidence="1 2">AAU 773</strain>
    </source>
</reference>
<comment type="caution">
    <text evidence="1">The sequence shown here is derived from an EMBL/GenBank/DDBJ whole genome shotgun (WGS) entry which is preliminary data.</text>
</comment>
<accession>A0ABR2HZD8</accession>
<dbReference type="EMBL" id="JAPCWZ010000007">
    <property type="protein sequence ID" value="KAK8855152.1"/>
    <property type="molecule type" value="Genomic_DNA"/>
</dbReference>
<dbReference type="Proteomes" id="UP001390339">
    <property type="component" value="Unassembled WGS sequence"/>
</dbReference>
<proteinExistence type="predicted"/>
<name>A0ABR2HZD8_9PEZI</name>
<evidence type="ECO:0000313" key="1">
    <source>
        <dbReference type="EMBL" id="KAK8855152.1"/>
    </source>
</evidence>
<evidence type="ECO:0000313" key="2">
    <source>
        <dbReference type="Proteomes" id="UP001390339"/>
    </source>
</evidence>